<accession>A0ABW5B0L3</accession>
<evidence type="ECO:0000313" key="2">
    <source>
        <dbReference type="Proteomes" id="UP001597344"/>
    </source>
</evidence>
<protein>
    <submittedName>
        <fullName evidence="1">Phosphoribosylpyrophosphate synthetase</fullName>
    </submittedName>
</protein>
<sequence>MKKHFDTLSQAISELQKAGYTEDFNLKSDCIECKPLDIRLLVDDFEIDKMYRFEGNTDPSDSSILFAISSKAYKIKGLLVDAYGVYSDALTTEMIQKLKYQP</sequence>
<dbReference type="RefSeq" id="WP_378321869.1">
    <property type="nucleotide sequence ID" value="NZ_JBHUHY010000032.1"/>
</dbReference>
<dbReference type="Proteomes" id="UP001597344">
    <property type="component" value="Unassembled WGS sequence"/>
</dbReference>
<name>A0ABW5B0L3_9FLAO</name>
<dbReference type="EMBL" id="JBHUHY010000032">
    <property type="protein sequence ID" value="MFD2188843.1"/>
    <property type="molecule type" value="Genomic_DNA"/>
</dbReference>
<keyword evidence="2" id="KW-1185">Reference proteome</keyword>
<organism evidence="1 2">
    <name type="scientific">Aquimarina celericrescens</name>
    <dbReference type="NCBI Taxonomy" id="1964542"/>
    <lineage>
        <taxon>Bacteria</taxon>
        <taxon>Pseudomonadati</taxon>
        <taxon>Bacteroidota</taxon>
        <taxon>Flavobacteriia</taxon>
        <taxon>Flavobacteriales</taxon>
        <taxon>Flavobacteriaceae</taxon>
        <taxon>Aquimarina</taxon>
    </lineage>
</organism>
<gene>
    <name evidence="1" type="ORF">ACFSJT_18730</name>
</gene>
<evidence type="ECO:0000313" key="1">
    <source>
        <dbReference type="EMBL" id="MFD2188843.1"/>
    </source>
</evidence>
<proteinExistence type="predicted"/>
<reference evidence="2" key="1">
    <citation type="journal article" date="2019" name="Int. J. Syst. Evol. Microbiol.">
        <title>The Global Catalogue of Microorganisms (GCM) 10K type strain sequencing project: providing services to taxonomists for standard genome sequencing and annotation.</title>
        <authorList>
            <consortium name="The Broad Institute Genomics Platform"/>
            <consortium name="The Broad Institute Genome Sequencing Center for Infectious Disease"/>
            <person name="Wu L."/>
            <person name="Ma J."/>
        </authorList>
    </citation>
    <scope>NUCLEOTIDE SEQUENCE [LARGE SCALE GENOMIC DNA]</scope>
    <source>
        <strain evidence="2">DT92</strain>
    </source>
</reference>
<comment type="caution">
    <text evidence="1">The sequence shown here is derived from an EMBL/GenBank/DDBJ whole genome shotgun (WGS) entry which is preliminary data.</text>
</comment>